<organism evidence="10 11">
    <name type="scientific">Maledivibacter halophilus</name>
    <dbReference type="NCBI Taxonomy" id="36842"/>
    <lineage>
        <taxon>Bacteria</taxon>
        <taxon>Bacillati</taxon>
        <taxon>Bacillota</taxon>
        <taxon>Clostridia</taxon>
        <taxon>Peptostreptococcales</taxon>
        <taxon>Caminicellaceae</taxon>
        <taxon>Maledivibacter</taxon>
    </lineage>
</organism>
<dbReference type="Pfam" id="PF00072">
    <property type="entry name" value="Response_reg"/>
    <property type="match status" value="1"/>
</dbReference>
<dbReference type="EMBL" id="FUZT01000002">
    <property type="protein sequence ID" value="SKC48430.1"/>
    <property type="molecule type" value="Genomic_DNA"/>
</dbReference>
<evidence type="ECO:0000256" key="8">
    <source>
        <dbReference type="PROSITE-ProRule" id="PRU00169"/>
    </source>
</evidence>
<evidence type="ECO:0000256" key="3">
    <source>
        <dbReference type="ARBA" id="ARBA00023012"/>
    </source>
</evidence>
<dbReference type="InterPro" id="IPR001789">
    <property type="entry name" value="Sig_transdc_resp-reg_receiver"/>
</dbReference>
<dbReference type="STRING" id="36842.SAMN02194393_01043"/>
<evidence type="ECO:0000313" key="11">
    <source>
        <dbReference type="Proteomes" id="UP000190285"/>
    </source>
</evidence>
<dbReference type="AlphaFoldDB" id="A0A1T5JAE9"/>
<evidence type="ECO:0000256" key="4">
    <source>
        <dbReference type="ARBA" id="ARBA00023015"/>
    </source>
</evidence>
<evidence type="ECO:0000256" key="5">
    <source>
        <dbReference type="ARBA" id="ARBA00023125"/>
    </source>
</evidence>
<dbReference type="SMART" id="SM00448">
    <property type="entry name" value="REC"/>
    <property type="match status" value="1"/>
</dbReference>
<name>A0A1T5JAE9_9FIRM</name>
<evidence type="ECO:0000259" key="9">
    <source>
        <dbReference type="PROSITE" id="PS50110"/>
    </source>
</evidence>
<dbReference type="GO" id="GO:0000976">
    <property type="term" value="F:transcription cis-regulatory region binding"/>
    <property type="evidence" value="ECO:0007669"/>
    <property type="project" value="TreeGrafter"/>
</dbReference>
<keyword evidence="2 8" id="KW-0597">Phosphoprotein</keyword>
<dbReference type="PANTHER" id="PTHR48111:SF1">
    <property type="entry name" value="TWO-COMPONENT RESPONSE REGULATOR ORR33"/>
    <property type="match status" value="1"/>
</dbReference>
<sequence>MNNTNKSILYNLKVLYVEDEELVREQLAQFIKRRVGKLYLASDGEEGIMKFKQHQPDIVITDLKMPKIDGIEMAKKIRNIDSISPIIITTAISDVESVIHTIDVGIDKYIVKPIDTKELIKAMEESALKLYKIKSKDTIVNSLILEKNRKKELEQKIQTVMAKFIKSSTGKGPKNVQAFIQGDILTVQFFETRTLYEKTLLNNIQNIQLVNYNRELFFKDNNEYIEEEVRKLLGTNIKIDEIMVDSKLDIDQIKFKIYS</sequence>
<gene>
    <name evidence="10" type="ORF">SAMN02194393_01043</name>
</gene>
<dbReference type="GO" id="GO:0005829">
    <property type="term" value="C:cytosol"/>
    <property type="evidence" value="ECO:0007669"/>
    <property type="project" value="TreeGrafter"/>
</dbReference>
<dbReference type="Pfam" id="PF10057">
    <property type="entry name" value="MpsC"/>
    <property type="match status" value="1"/>
</dbReference>
<dbReference type="GO" id="GO:0000156">
    <property type="term" value="F:phosphorelay response regulator activity"/>
    <property type="evidence" value="ECO:0007669"/>
    <property type="project" value="TreeGrafter"/>
</dbReference>
<keyword evidence="6" id="KW-0804">Transcription</keyword>
<dbReference type="PROSITE" id="PS50110">
    <property type="entry name" value="RESPONSE_REGULATORY"/>
    <property type="match status" value="1"/>
</dbReference>
<dbReference type="Gene3D" id="3.40.50.2300">
    <property type="match status" value="1"/>
</dbReference>
<reference evidence="10 11" key="1">
    <citation type="submission" date="2017-02" db="EMBL/GenBank/DDBJ databases">
        <authorList>
            <person name="Peterson S.W."/>
        </authorList>
    </citation>
    <scope>NUCLEOTIDE SEQUENCE [LARGE SCALE GENOMIC DNA]</scope>
    <source>
        <strain evidence="10 11">M1</strain>
    </source>
</reference>
<dbReference type="Proteomes" id="UP000190285">
    <property type="component" value="Unassembled WGS sequence"/>
</dbReference>
<keyword evidence="3" id="KW-0902">Two-component regulatory system</keyword>
<dbReference type="InterPro" id="IPR011006">
    <property type="entry name" value="CheY-like_superfamily"/>
</dbReference>
<feature type="modified residue" description="4-aspartylphosphate" evidence="8">
    <location>
        <position position="62"/>
    </location>
</feature>
<comment type="function">
    <text evidence="7">May play the central regulatory role in sporulation. It may be an element of the effector pathway responsible for the activation of sporulation genes in response to nutritional stress. Spo0A may act in concert with spo0H (a sigma factor) to control the expression of some genes that are critical to the sporulation process.</text>
</comment>
<keyword evidence="11" id="KW-1185">Reference proteome</keyword>
<dbReference type="GO" id="GO:0006355">
    <property type="term" value="P:regulation of DNA-templated transcription"/>
    <property type="evidence" value="ECO:0007669"/>
    <property type="project" value="TreeGrafter"/>
</dbReference>
<evidence type="ECO:0000313" key="10">
    <source>
        <dbReference type="EMBL" id="SKC48430.1"/>
    </source>
</evidence>
<dbReference type="RefSeq" id="WP_170917286.1">
    <property type="nucleotide sequence ID" value="NZ_FUZT01000002.1"/>
</dbReference>
<dbReference type="InterPro" id="IPR039420">
    <property type="entry name" value="WalR-like"/>
</dbReference>
<dbReference type="PANTHER" id="PTHR48111">
    <property type="entry name" value="REGULATOR OF RPOS"/>
    <property type="match status" value="1"/>
</dbReference>
<feature type="domain" description="Response regulatory" evidence="9">
    <location>
        <begin position="13"/>
        <end position="127"/>
    </location>
</feature>
<keyword evidence="5 10" id="KW-0238">DNA-binding</keyword>
<proteinExistence type="predicted"/>
<evidence type="ECO:0000256" key="6">
    <source>
        <dbReference type="ARBA" id="ARBA00023163"/>
    </source>
</evidence>
<dbReference type="SUPFAM" id="SSF52172">
    <property type="entry name" value="CheY-like"/>
    <property type="match status" value="1"/>
</dbReference>
<evidence type="ECO:0000256" key="7">
    <source>
        <dbReference type="ARBA" id="ARBA00024867"/>
    </source>
</evidence>
<accession>A0A1T5JAE9</accession>
<dbReference type="InterPro" id="IPR018745">
    <property type="entry name" value="MpsC"/>
</dbReference>
<evidence type="ECO:0000256" key="1">
    <source>
        <dbReference type="ARBA" id="ARBA00018672"/>
    </source>
</evidence>
<keyword evidence="4" id="KW-0805">Transcription regulation</keyword>
<protein>
    <recommendedName>
        <fullName evidence="1">Stage 0 sporulation protein A homolog</fullName>
    </recommendedName>
</protein>
<evidence type="ECO:0000256" key="2">
    <source>
        <dbReference type="ARBA" id="ARBA00022553"/>
    </source>
</evidence>
<dbReference type="GO" id="GO:0032993">
    <property type="term" value="C:protein-DNA complex"/>
    <property type="evidence" value="ECO:0007669"/>
    <property type="project" value="TreeGrafter"/>
</dbReference>